<evidence type="ECO:0000259" key="8">
    <source>
        <dbReference type="PROSITE" id="PS50850"/>
    </source>
</evidence>
<feature type="transmembrane region" description="Helical" evidence="7">
    <location>
        <begin position="245"/>
        <end position="263"/>
    </location>
</feature>
<dbReference type="EMBL" id="JACXJA010000045">
    <property type="protein sequence ID" value="MBD2865651.1"/>
    <property type="molecule type" value="Genomic_DNA"/>
</dbReference>
<protein>
    <submittedName>
        <fullName evidence="9">MFS transporter</fullName>
    </submittedName>
</protein>
<keyword evidence="4 7" id="KW-0812">Transmembrane</keyword>
<keyword evidence="6 7" id="KW-0472">Membrane</keyword>
<keyword evidence="10" id="KW-1185">Reference proteome</keyword>
<dbReference type="PANTHER" id="PTHR23517:SF2">
    <property type="entry name" value="MULTIDRUG RESISTANCE PROTEIN MDTH"/>
    <property type="match status" value="1"/>
</dbReference>
<comment type="subcellular location">
    <subcellularLocation>
        <location evidence="1">Cell membrane</location>
        <topology evidence="1">Multi-pass membrane protein</topology>
    </subcellularLocation>
</comment>
<evidence type="ECO:0000256" key="1">
    <source>
        <dbReference type="ARBA" id="ARBA00004651"/>
    </source>
</evidence>
<dbReference type="InterPro" id="IPR050171">
    <property type="entry name" value="MFS_Transporters"/>
</dbReference>
<comment type="caution">
    <text evidence="9">The sequence shown here is derived from an EMBL/GenBank/DDBJ whole genome shotgun (WGS) entry which is preliminary data.</text>
</comment>
<dbReference type="GO" id="GO:0005886">
    <property type="term" value="C:plasma membrane"/>
    <property type="evidence" value="ECO:0007669"/>
    <property type="project" value="UniProtKB-SubCell"/>
</dbReference>
<dbReference type="Proteomes" id="UP000639396">
    <property type="component" value="Unassembled WGS sequence"/>
</dbReference>
<feature type="transmembrane region" description="Helical" evidence="7">
    <location>
        <begin position="205"/>
        <end position="225"/>
    </location>
</feature>
<dbReference type="InterPro" id="IPR020846">
    <property type="entry name" value="MFS_dom"/>
</dbReference>
<dbReference type="RefSeq" id="WP_190931273.1">
    <property type="nucleotide sequence ID" value="NZ_JACXJA010000045.1"/>
</dbReference>
<dbReference type="PROSITE" id="PS50850">
    <property type="entry name" value="MFS"/>
    <property type="match status" value="1"/>
</dbReference>
<evidence type="ECO:0000256" key="2">
    <source>
        <dbReference type="ARBA" id="ARBA00022448"/>
    </source>
</evidence>
<gene>
    <name evidence="9" type="ORF">IDH45_27080</name>
</gene>
<dbReference type="InterPro" id="IPR011701">
    <property type="entry name" value="MFS"/>
</dbReference>
<evidence type="ECO:0000313" key="10">
    <source>
        <dbReference type="Proteomes" id="UP000639396"/>
    </source>
</evidence>
<feature type="transmembrane region" description="Helical" evidence="7">
    <location>
        <begin position="15"/>
        <end position="35"/>
    </location>
</feature>
<keyword evidence="3" id="KW-1003">Cell membrane</keyword>
<feature type="transmembrane region" description="Helical" evidence="7">
    <location>
        <begin position="275"/>
        <end position="296"/>
    </location>
</feature>
<dbReference type="SUPFAM" id="SSF103473">
    <property type="entry name" value="MFS general substrate transporter"/>
    <property type="match status" value="1"/>
</dbReference>
<evidence type="ECO:0000313" key="9">
    <source>
        <dbReference type="EMBL" id="MBD2865651.1"/>
    </source>
</evidence>
<feature type="domain" description="Major facilitator superfamily (MFS) profile" evidence="8">
    <location>
        <begin position="12"/>
        <end position="392"/>
    </location>
</feature>
<feature type="transmembrane region" description="Helical" evidence="7">
    <location>
        <begin position="302"/>
        <end position="323"/>
    </location>
</feature>
<organism evidence="9 10">
    <name type="scientific">Paenibacillus oceani</name>
    <dbReference type="NCBI Taxonomy" id="2772510"/>
    <lineage>
        <taxon>Bacteria</taxon>
        <taxon>Bacillati</taxon>
        <taxon>Bacillota</taxon>
        <taxon>Bacilli</taxon>
        <taxon>Bacillales</taxon>
        <taxon>Paenibacillaceae</taxon>
        <taxon>Paenibacillus</taxon>
    </lineage>
</organism>
<dbReference type="Gene3D" id="1.20.1250.20">
    <property type="entry name" value="MFS general substrate transporter like domains"/>
    <property type="match status" value="1"/>
</dbReference>
<name>A0A927H1X6_9BACL</name>
<keyword evidence="2" id="KW-0813">Transport</keyword>
<accession>A0A927H1X6</accession>
<evidence type="ECO:0000256" key="4">
    <source>
        <dbReference type="ARBA" id="ARBA00022692"/>
    </source>
</evidence>
<evidence type="ECO:0000256" key="5">
    <source>
        <dbReference type="ARBA" id="ARBA00022989"/>
    </source>
</evidence>
<proteinExistence type="predicted"/>
<feature type="transmembrane region" description="Helical" evidence="7">
    <location>
        <begin position="164"/>
        <end position="184"/>
    </location>
</feature>
<feature type="transmembrane region" description="Helical" evidence="7">
    <location>
        <begin position="100"/>
        <end position="117"/>
    </location>
</feature>
<dbReference type="GO" id="GO:0022857">
    <property type="term" value="F:transmembrane transporter activity"/>
    <property type="evidence" value="ECO:0007669"/>
    <property type="project" value="InterPro"/>
</dbReference>
<dbReference type="CDD" id="cd17329">
    <property type="entry name" value="MFS_MdtH_MDR_like"/>
    <property type="match status" value="1"/>
</dbReference>
<feature type="transmembrane region" description="Helical" evidence="7">
    <location>
        <begin position="138"/>
        <end position="158"/>
    </location>
</feature>
<dbReference type="InterPro" id="IPR036259">
    <property type="entry name" value="MFS_trans_sf"/>
</dbReference>
<dbReference type="PANTHER" id="PTHR23517">
    <property type="entry name" value="RESISTANCE PROTEIN MDTM, PUTATIVE-RELATED-RELATED"/>
    <property type="match status" value="1"/>
</dbReference>
<dbReference type="AlphaFoldDB" id="A0A927H1X6"/>
<dbReference type="Pfam" id="PF07690">
    <property type="entry name" value="MFS_1"/>
    <property type="match status" value="1"/>
</dbReference>
<evidence type="ECO:0000256" key="6">
    <source>
        <dbReference type="ARBA" id="ARBA00023136"/>
    </source>
</evidence>
<sequence length="401" mass="43406">MALKAWKLAPGSLKVMYISSFFMNLGFYALIPYLTLHLTGDFFWTLALTGVLLGVRQISQQGLTFIGGLVADRFGCKETLVLGVGVRAAGFMSFAFCSEVWHFFAAAIVSGLGGALFEPSYQAAFARLTPEEHRKTLFSFKNIVSNLGMVSSTIVGSVLSSIDFFYLSVASGSIYVLIGGLIAWGLPRLEVDFARNSVFKDIQLILKDGPFVAYTLILIGYYYLFMQLFLTLPQLAEEVAGDKSGVAYVYGAISLSVILFQLPITAKLQNVQNRFWLIGLGTLVMGVGLFSFLFAFNLIALLAGSVVFAFGTMIAGPLLMDVVPMFAPPRQLASYYGFNGYSLAVGGALSTIAGGWLYDLGVAKGWPGLPWLVCLGVALAAALGLFLLKDSRNRFQTKPQS</sequence>
<feature type="transmembrane region" description="Helical" evidence="7">
    <location>
        <begin position="335"/>
        <end position="357"/>
    </location>
</feature>
<keyword evidence="5 7" id="KW-1133">Transmembrane helix</keyword>
<reference evidence="9" key="1">
    <citation type="submission" date="2020-09" db="EMBL/GenBank/DDBJ databases">
        <title>A novel bacterium of genus Paenibacillus, isolated from South China Sea.</title>
        <authorList>
            <person name="Huang H."/>
            <person name="Mo K."/>
            <person name="Hu Y."/>
        </authorList>
    </citation>
    <scope>NUCLEOTIDE SEQUENCE</scope>
    <source>
        <strain evidence="9">IB182363</strain>
    </source>
</reference>
<feature type="transmembrane region" description="Helical" evidence="7">
    <location>
        <begin position="369"/>
        <end position="388"/>
    </location>
</feature>
<evidence type="ECO:0000256" key="3">
    <source>
        <dbReference type="ARBA" id="ARBA00022475"/>
    </source>
</evidence>
<evidence type="ECO:0000256" key="7">
    <source>
        <dbReference type="SAM" id="Phobius"/>
    </source>
</evidence>